<dbReference type="GO" id="GO:0008643">
    <property type="term" value="P:carbohydrate transport"/>
    <property type="evidence" value="ECO:0007669"/>
    <property type="project" value="InterPro"/>
</dbReference>
<dbReference type="Pfam" id="PF13347">
    <property type="entry name" value="MFS_2"/>
    <property type="match status" value="1"/>
</dbReference>
<dbReference type="InterPro" id="IPR036259">
    <property type="entry name" value="MFS_trans_sf"/>
</dbReference>
<feature type="transmembrane region" description="Helical" evidence="2">
    <location>
        <begin position="56"/>
        <end position="79"/>
    </location>
</feature>
<feature type="transmembrane region" description="Helical" evidence="2">
    <location>
        <begin position="265"/>
        <end position="286"/>
    </location>
</feature>
<dbReference type="GO" id="GO:0005886">
    <property type="term" value="C:plasma membrane"/>
    <property type="evidence" value="ECO:0007669"/>
    <property type="project" value="TreeGrafter"/>
</dbReference>
<keyword evidence="4" id="KW-1185">Reference proteome</keyword>
<feature type="transmembrane region" description="Helical" evidence="2">
    <location>
        <begin position="157"/>
        <end position="178"/>
    </location>
</feature>
<dbReference type="SUPFAM" id="SSF103473">
    <property type="entry name" value="MFS general substrate transporter"/>
    <property type="match status" value="1"/>
</dbReference>
<comment type="caution">
    <text evidence="3">The sequence shown here is derived from an EMBL/GenBank/DDBJ whole genome shotgun (WGS) entry which is preliminary data.</text>
</comment>
<reference evidence="3 4" key="1">
    <citation type="submission" date="2019-06" db="EMBL/GenBank/DDBJ databases">
        <title>Genomic Encyclopedia of Type Strains, Phase IV (KMG-V): Genome sequencing to study the core and pangenomes of soil and plant-associated prokaryotes.</title>
        <authorList>
            <person name="Whitman W."/>
        </authorList>
    </citation>
    <scope>NUCLEOTIDE SEQUENCE [LARGE SCALE GENOMIC DNA]</scope>
    <source>
        <strain evidence="3 4">BR 11622</strain>
    </source>
</reference>
<feature type="transmembrane region" description="Helical" evidence="2">
    <location>
        <begin position="331"/>
        <end position="353"/>
    </location>
</feature>
<feature type="transmembrane region" description="Helical" evidence="2">
    <location>
        <begin position="307"/>
        <end position="325"/>
    </location>
</feature>
<evidence type="ECO:0000313" key="3">
    <source>
        <dbReference type="EMBL" id="TWB41082.1"/>
    </source>
</evidence>
<evidence type="ECO:0000313" key="4">
    <source>
        <dbReference type="Proteomes" id="UP000315751"/>
    </source>
</evidence>
<dbReference type="GO" id="GO:0015293">
    <property type="term" value="F:symporter activity"/>
    <property type="evidence" value="ECO:0007669"/>
    <property type="project" value="InterPro"/>
</dbReference>
<organism evidence="3 4">
    <name type="scientific">Nitrospirillum amazonense</name>
    <dbReference type="NCBI Taxonomy" id="28077"/>
    <lineage>
        <taxon>Bacteria</taxon>
        <taxon>Pseudomonadati</taxon>
        <taxon>Pseudomonadota</taxon>
        <taxon>Alphaproteobacteria</taxon>
        <taxon>Rhodospirillales</taxon>
        <taxon>Azospirillaceae</taxon>
        <taxon>Nitrospirillum</taxon>
    </lineage>
</organism>
<feature type="transmembrane region" description="Helical" evidence="2">
    <location>
        <begin position="119"/>
        <end position="136"/>
    </location>
</feature>
<feature type="transmembrane region" description="Helical" evidence="2">
    <location>
        <begin position="406"/>
        <end position="432"/>
    </location>
</feature>
<feature type="transmembrane region" description="Helical" evidence="2">
    <location>
        <begin position="190"/>
        <end position="209"/>
    </location>
</feature>
<protein>
    <submittedName>
        <fullName evidence="3">Na+/melibiose symporter-like transporter</fullName>
    </submittedName>
</protein>
<comment type="similarity">
    <text evidence="1">Belongs to the sodium:galactoside symporter (TC 2.A.2) family.</text>
</comment>
<evidence type="ECO:0000256" key="1">
    <source>
        <dbReference type="ARBA" id="ARBA00009617"/>
    </source>
</evidence>
<keyword evidence="2" id="KW-1133">Transmembrane helix</keyword>
<accession>A0A560H460</accession>
<evidence type="ECO:0000256" key="2">
    <source>
        <dbReference type="SAM" id="Phobius"/>
    </source>
</evidence>
<proteinExistence type="inferred from homology"/>
<name>A0A560H460_9PROT</name>
<dbReference type="PANTHER" id="PTHR11328:SF28">
    <property type="entry name" value="MAJOR FACILITATOR SUPERFAMILY DOMAIN-CONTAINING PROTEIN 12"/>
    <property type="match status" value="1"/>
</dbReference>
<dbReference type="AlphaFoldDB" id="A0A560H460"/>
<keyword evidence="2" id="KW-0812">Transmembrane</keyword>
<gene>
    <name evidence="3" type="ORF">FBZ90_108106</name>
</gene>
<dbReference type="Proteomes" id="UP000315751">
    <property type="component" value="Unassembled WGS sequence"/>
</dbReference>
<sequence length="438" mass="45291">MAGGGIAWSGGWAALWRTPLWRAYGVGHYGKSLVWYSSELLFAYFLTEACGLPPRAMGVVLALSLVINGATDMVMGHLLRRLAGTISAAARLHFAGSILAGAALLLFLATGLVPEAWRLVYALVTGLVFRLAYALYDVPQNAVLGMIASDRLRTNVSALRFVGAGLATLSIAVTAPLLLAGSATDKARAFTVFALVLWSLGMVSAGWFWRAARGGTAGAETPRSPEGTMRRPSLPVRLPMGLISVLAAECGLAACASVFTRLEPYFAATVLTSSLARGTVMACVALGGLAGQPLWTTVVERTTPSSAFRASGAMAITGALTFLLFGAHSLVLTAAAALLLGAGLGGLSMLLWAAAGACAASPALSGRHLAPTQVFGLLTLCIKVGCAIAILVVSEILVWRAGDRQAVVSALALIVPMAVMPSLGALLCLMLTPRLRLS</sequence>
<dbReference type="PANTHER" id="PTHR11328">
    <property type="entry name" value="MAJOR FACILITATOR SUPERFAMILY DOMAIN-CONTAINING PROTEIN"/>
    <property type="match status" value="1"/>
</dbReference>
<feature type="transmembrane region" description="Helical" evidence="2">
    <location>
        <begin position="91"/>
        <end position="113"/>
    </location>
</feature>
<keyword evidence="2" id="KW-0472">Membrane</keyword>
<feature type="transmembrane region" description="Helical" evidence="2">
    <location>
        <begin position="374"/>
        <end position="394"/>
    </location>
</feature>
<feature type="transmembrane region" description="Helical" evidence="2">
    <location>
        <begin position="238"/>
        <end position="259"/>
    </location>
</feature>
<dbReference type="EMBL" id="VITR01000008">
    <property type="protein sequence ID" value="TWB41082.1"/>
    <property type="molecule type" value="Genomic_DNA"/>
</dbReference>
<dbReference type="InterPro" id="IPR039672">
    <property type="entry name" value="MFS_2"/>
</dbReference>